<dbReference type="Pfam" id="PF02839">
    <property type="entry name" value="CBM_5_12"/>
    <property type="match status" value="1"/>
</dbReference>
<dbReference type="PANTHER" id="PTHR22595:SF79">
    <property type="entry name" value="CHITINASE 12"/>
    <property type="match status" value="1"/>
</dbReference>
<dbReference type="Gene3D" id="2.10.10.20">
    <property type="entry name" value="Carbohydrate-binding module superfamily 5/12"/>
    <property type="match status" value="1"/>
</dbReference>
<sequence length="546" mass="59922">MNTKRYLSVLIGGLLSANAFAAMNIQPDPTNPTGYIISRADIQAVENSITVDPMYDIWSKALETRPNTVVEAILPGLASNPENVKRVERVFPQAEWDFLTGMAAPEYTYTRFLRAIGKFPAFCGEYTDGRDSDAICKKSIVTAFAHFAQETGGHIAIDNVSDNPLALEEWQQALVHVREMGWAEGQEGYTTGCGQNDWQNARWPCEAGQGYFGRGAKQLSYHFNYGAFSEVMFDGDATVLLKNPALVADSWLNLASAIWFFLTPQAPKPAMLHVIDRTWAPSQREAAAGIGYGFGTTINVINGGIECGEQNKTKGQPVNRIRYWEGLAAHYQIPVEADEKNTCYQQTPYGSLNLNGATDVLYTNWDGNWKYHADRPGGFSFECELVGFQTAYSALVPGDYEKCVTNFYGSHATWPQVRVTDKPIPVEPGTGVEPPVNGVAGWEATKVYNKNDKAARKGVVYQAKNWTQGHDPALGDPWVVADGTTTPPTTPPTNSGGFIQWEAGVSQVADGDKVTHAGKCFIAKNGPGMWETPLTSNHFWDEIACK</sequence>
<evidence type="ECO:0000313" key="6">
    <source>
        <dbReference type="EMBL" id="GLQ74479.1"/>
    </source>
</evidence>
<keyword evidence="1" id="KW-0378">Hydrolase</keyword>
<dbReference type="GO" id="GO:0016998">
    <property type="term" value="P:cell wall macromolecule catabolic process"/>
    <property type="evidence" value="ECO:0007669"/>
    <property type="project" value="InterPro"/>
</dbReference>
<dbReference type="InterPro" id="IPR023346">
    <property type="entry name" value="Lysozyme-like_dom_sf"/>
</dbReference>
<evidence type="ECO:0000256" key="2">
    <source>
        <dbReference type="ARBA" id="ARBA00022821"/>
    </source>
</evidence>
<feature type="chain" id="PRO_5043641230" evidence="4">
    <location>
        <begin position="22"/>
        <end position="546"/>
    </location>
</feature>
<reference evidence="7" key="1">
    <citation type="journal article" date="2019" name="Int. J. Syst. Evol. Microbiol.">
        <title>The Global Catalogue of Microorganisms (GCM) 10K type strain sequencing project: providing services to taxonomists for standard genome sequencing and annotation.</title>
        <authorList>
            <consortium name="The Broad Institute Genomics Platform"/>
            <consortium name="The Broad Institute Genome Sequencing Center for Infectious Disease"/>
            <person name="Wu L."/>
            <person name="Ma J."/>
        </authorList>
    </citation>
    <scope>NUCLEOTIDE SEQUENCE [LARGE SCALE GENOMIC DNA]</scope>
    <source>
        <strain evidence="7">NBRC 15640</strain>
    </source>
</reference>
<evidence type="ECO:0000259" key="5">
    <source>
        <dbReference type="SMART" id="SM00495"/>
    </source>
</evidence>
<dbReference type="Gene3D" id="3.30.20.10">
    <property type="entry name" value="Endochitinase, domain 2"/>
    <property type="match status" value="1"/>
</dbReference>
<feature type="domain" description="Chitin-binding type-3" evidence="5">
    <location>
        <begin position="498"/>
        <end position="543"/>
    </location>
</feature>
<feature type="signal peptide" evidence="4">
    <location>
        <begin position="1"/>
        <end position="21"/>
    </location>
</feature>
<accession>A0AAV5NW50</accession>
<dbReference type="GO" id="GO:0030246">
    <property type="term" value="F:carbohydrate binding"/>
    <property type="evidence" value="ECO:0007669"/>
    <property type="project" value="InterPro"/>
</dbReference>
<dbReference type="SMART" id="SM00495">
    <property type="entry name" value="ChtBD3"/>
    <property type="match status" value="2"/>
</dbReference>
<dbReference type="SUPFAM" id="SSF51055">
    <property type="entry name" value="Carbohydrate binding domain"/>
    <property type="match status" value="1"/>
</dbReference>
<keyword evidence="7" id="KW-1185">Reference proteome</keyword>
<dbReference type="GO" id="GO:0004568">
    <property type="term" value="F:chitinase activity"/>
    <property type="evidence" value="ECO:0007669"/>
    <property type="project" value="InterPro"/>
</dbReference>
<dbReference type="InterPro" id="IPR000726">
    <property type="entry name" value="Glyco_hydro_19_cat"/>
</dbReference>
<proteinExistence type="predicted"/>
<evidence type="ECO:0000256" key="3">
    <source>
        <dbReference type="ARBA" id="ARBA00023157"/>
    </source>
</evidence>
<dbReference type="RefSeq" id="WP_126610175.1">
    <property type="nucleotide sequence ID" value="NZ_AP025144.1"/>
</dbReference>
<evidence type="ECO:0000256" key="4">
    <source>
        <dbReference type="SAM" id="SignalP"/>
    </source>
</evidence>
<dbReference type="GO" id="GO:0005576">
    <property type="term" value="C:extracellular region"/>
    <property type="evidence" value="ECO:0007669"/>
    <property type="project" value="InterPro"/>
</dbReference>
<dbReference type="Pfam" id="PF00182">
    <property type="entry name" value="Glyco_hydro_19"/>
    <property type="match status" value="1"/>
</dbReference>
<dbReference type="AlphaFoldDB" id="A0AAV5NW50"/>
<dbReference type="EMBL" id="BSNX01000056">
    <property type="protein sequence ID" value="GLQ74479.1"/>
    <property type="molecule type" value="Genomic_DNA"/>
</dbReference>
<dbReference type="GO" id="GO:0006952">
    <property type="term" value="P:defense response"/>
    <property type="evidence" value="ECO:0007669"/>
    <property type="project" value="UniProtKB-KW"/>
</dbReference>
<dbReference type="GO" id="GO:0005975">
    <property type="term" value="P:carbohydrate metabolic process"/>
    <property type="evidence" value="ECO:0007669"/>
    <property type="project" value="InterPro"/>
</dbReference>
<organism evidence="6 7">
    <name type="scientific">Vibrio penaeicida</name>
    <dbReference type="NCBI Taxonomy" id="104609"/>
    <lineage>
        <taxon>Bacteria</taxon>
        <taxon>Pseudomonadati</taxon>
        <taxon>Pseudomonadota</taxon>
        <taxon>Gammaproteobacteria</taxon>
        <taxon>Vibrionales</taxon>
        <taxon>Vibrionaceae</taxon>
        <taxon>Vibrio</taxon>
    </lineage>
</organism>
<dbReference type="Proteomes" id="UP001156690">
    <property type="component" value="Unassembled WGS sequence"/>
</dbReference>
<evidence type="ECO:0000256" key="1">
    <source>
        <dbReference type="ARBA" id="ARBA00022801"/>
    </source>
</evidence>
<gene>
    <name evidence="6" type="ORF">GCM10007932_38400</name>
</gene>
<dbReference type="CDD" id="cd12215">
    <property type="entry name" value="ChiC_BD"/>
    <property type="match status" value="1"/>
</dbReference>
<dbReference type="InterPro" id="IPR003610">
    <property type="entry name" value="CBM5/12"/>
</dbReference>
<dbReference type="GO" id="GO:0006032">
    <property type="term" value="P:chitin catabolic process"/>
    <property type="evidence" value="ECO:0007669"/>
    <property type="project" value="InterPro"/>
</dbReference>
<feature type="domain" description="Chitin-binding type-3" evidence="5">
    <location>
        <begin position="439"/>
        <end position="481"/>
    </location>
</feature>
<dbReference type="SUPFAM" id="SSF53955">
    <property type="entry name" value="Lysozyme-like"/>
    <property type="match status" value="1"/>
</dbReference>
<keyword evidence="3" id="KW-1015">Disulfide bond</keyword>
<dbReference type="Gene3D" id="1.10.530.10">
    <property type="match status" value="1"/>
</dbReference>
<evidence type="ECO:0000313" key="7">
    <source>
        <dbReference type="Proteomes" id="UP001156690"/>
    </source>
</evidence>
<comment type="caution">
    <text evidence="6">The sequence shown here is derived from an EMBL/GenBank/DDBJ whole genome shotgun (WGS) entry which is preliminary data.</text>
</comment>
<protein>
    <submittedName>
        <fullName evidence="6">Chitinase</fullName>
    </submittedName>
</protein>
<name>A0AAV5NW50_9VIBR</name>
<dbReference type="InterPro" id="IPR036573">
    <property type="entry name" value="CBM_sf_5/12"/>
</dbReference>
<keyword evidence="2" id="KW-0611">Plant defense</keyword>
<dbReference type="PANTHER" id="PTHR22595">
    <property type="entry name" value="CHITINASE-RELATED"/>
    <property type="match status" value="1"/>
</dbReference>
<dbReference type="CDD" id="cd00325">
    <property type="entry name" value="chitinase_GH19"/>
    <property type="match status" value="1"/>
</dbReference>
<keyword evidence="4" id="KW-0732">Signal</keyword>